<comment type="caution">
    <text evidence="11">The sequence shown here is derived from an EMBL/GenBank/DDBJ whole genome shotgun (WGS) entry which is preliminary data.</text>
</comment>
<dbReference type="EMBL" id="LKBA01000026">
    <property type="protein sequence ID" value="KPN61558.1"/>
    <property type="molecule type" value="Genomic_DNA"/>
</dbReference>
<gene>
    <name evidence="11" type="ORF">AKJ29_18420</name>
</gene>
<dbReference type="InterPro" id="IPR013597">
    <property type="entry name" value="Mat_intron_G2"/>
</dbReference>
<dbReference type="PANTHER" id="PTHR34047">
    <property type="entry name" value="NUCLEAR INTRON MATURASE 1, MITOCHONDRIAL-RELATED"/>
    <property type="match status" value="1"/>
</dbReference>
<evidence type="ECO:0000256" key="7">
    <source>
        <dbReference type="ARBA" id="ARBA00023118"/>
    </source>
</evidence>
<evidence type="ECO:0000256" key="8">
    <source>
        <dbReference type="ARBA" id="ARBA00034120"/>
    </source>
</evidence>
<dbReference type="Pfam" id="PF00078">
    <property type="entry name" value="RVT_1"/>
    <property type="match status" value="1"/>
</dbReference>
<keyword evidence="11" id="KW-0614">Plasmid</keyword>
<evidence type="ECO:0000313" key="11">
    <source>
        <dbReference type="EMBL" id="KPN61558.1"/>
    </source>
</evidence>
<sequence length="411" mass="47398">MNTKPFRISKQLVWEAWKQVKANGGSHGIDAVTLEVFEANLSKNLYRIWNRMSSGSYFPPAVRRVDIPKGDDQTRPLGIPTVGDRVAQTVVKMVLEPQIDPAFHPDSYGYRPGKSAIDAVRQARQRCWHQDWVVDLDIKGFFDNINHDLLMKAVRKHTDNPWVILHIERWLKAPVAYPNGDVIDREMGTPQGGVISPLLANLFLHYALDVWVGRHYPNVGFERYADDCVFHCSTCSEAETLLKALDNRLKECHLSLHPGKTKIVYCKDSNRKGGYPQISFDFLGYTFRPRSAKAKHGKIFTGYTPALSRKALKRISNTIRSWKLQRWSGHNIEDIARALNPVIAGWVNYYGHFGRKELYRIQNLLDFALIRWARKKFKKLTRSYRKSKVFMGKLRQQQPGLFVHWNLRLAG</sequence>
<evidence type="ECO:0000256" key="2">
    <source>
        <dbReference type="ARBA" id="ARBA00022679"/>
    </source>
</evidence>
<dbReference type="NCBIfam" id="TIGR04416">
    <property type="entry name" value="group_II_RT_mat"/>
    <property type="match status" value="1"/>
</dbReference>
<dbReference type="GO" id="GO:0051607">
    <property type="term" value="P:defense response to virus"/>
    <property type="evidence" value="ECO:0007669"/>
    <property type="project" value="UniProtKB-KW"/>
</dbReference>
<keyword evidence="4" id="KW-0479">Metal-binding</keyword>
<evidence type="ECO:0000256" key="1">
    <source>
        <dbReference type="ARBA" id="ARBA00012493"/>
    </source>
</evidence>
<dbReference type="PRINTS" id="PR00866">
    <property type="entry name" value="RNADNAPOLMS"/>
</dbReference>
<keyword evidence="5" id="KW-0460">Magnesium</keyword>
<evidence type="ECO:0000256" key="3">
    <source>
        <dbReference type="ARBA" id="ARBA00022695"/>
    </source>
</evidence>
<dbReference type="GO" id="GO:0003723">
    <property type="term" value="F:RNA binding"/>
    <property type="evidence" value="ECO:0007669"/>
    <property type="project" value="InterPro"/>
</dbReference>
<dbReference type="OrthoDB" id="9793236at2"/>
<dbReference type="SUPFAM" id="SSF56672">
    <property type="entry name" value="DNA/RNA polymerases"/>
    <property type="match status" value="1"/>
</dbReference>
<name>A0A0P7KI47_9RHOB</name>
<dbReference type="InterPro" id="IPR030931">
    <property type="entry name" value="Group_II_RT_mat"/>
</dbReference>
<evidence type="ECO:0000259" key="10">
    <source>
        <dbReference type="PROSITE" id="PS50878"/>
    </source>
</evidence>
<evidence type="ECO:0000256" key="4">
    <source>
        <dbReference type="ARBA" id="ARBA00022723"/>
    </source>
</evidence>
<evidence type="ECO:0000313" key="12">
    <source>
        <dbReference type="Proteomes" id="UP000050471"/>
    </source>
</evidence>
<keyword evidence="12" id="KW-1185">Reference proteome</keyword>
<dbReference type="PROSITE" id="PS50878">
    <property type="entry name" value="RT_POL"/>
    <property type="match status" value="1"/>
</dbReference>
<dbReference type="InterPro" id="IPR043502">
    <property type="entry name" value="DNA/RNA_pol_sf"/>
</dbReference>
<dbReference type="GO" id="GO:0046872">
    <property type="term" value="F:metal ion binding"/>
    <property type="evidence" value="ECO:0007669"/>
    <property type="project" value="UniProtKB-KW"/>
</dbReference>
<comment type="similarity">
    <text evidence="8">Belongs to the bacterial reverse transcriptase family.</text>
</comment>
<accession>A0A0P7KI47</accession>
<dbReference type="CDD" id="cd01651">
    <property type="entry name" value="RT_G2_intron"/>
    <property type="match status" value="1"/>
</dbReference>
<evidence type="ECO:0000256" key="6">
    <source>
        <dbReference type="ARBA" id="ARBA00022918"/>
    </source>
</evidence>
<dbReference type="AlphaFoldDB" id="A0A0P7KI47"/>
<dbReference type="InterPro" id="IPR000123">
    <property type="entry name" value="Reverse_transcriptase_msDNA"/>
</dbReference>
<dbReference type="GO" id="GO:0003964">
    <property type="term" value="F:RNA-directed DNA polymerase activity"/>
    <property type="evidence" value="ECO:0007669"/>
    <property type="project" value="UniProtKB-KW"/>
</dbReference>
<dbReference type="PANTHER" id="PTHR34047:SF3">
    <property type="entry name" value="BLR2052 PROTEIN"/>
    <property type="match status" value="1"/>
</dbReference>
<keyword evidence="3" id="KW-0548">Nucleotidyltransferase</keyword>
<keyword evidence="7" id="KW-0051">Antiviral defense</keyword>
<organism evidence="11 12">
    <name type="scientific">Aliiroseovarius crassostreae</name>
    <dbReference type="NCBI Taxonomy" id="154981"/>
    <lineage>
        <taxon>Bacteria</taxon>
        <taxon>Pseudomonadati</taxon>
        <taxon>Pseudomonadota</taxon>
        <taxon>Alphaproteobacteria</taxon>
        <taxon>Rhodobacterales</taxon>
        <taxon>Paracoccaceae</taxon>
        <taxon>Aliiroseovarius</taxon>
    </lineage>
</organism>
<geneLocation type="plasmid" evidence="11">
    <name>unnamed</name>
</geneLocation>
<evidence type="ECO:0000256" key="9">
    <source>
        <dbReference type="ARBA" id="ARBA00048173"/>
    </source>
</evidence>
<evidence type="ECO:0000256" key="5">
    <source>
        <dbReference type="ARBA" id="ARBA00022842"/>
    </source>
</evidence>
<protein>
    <recommendedName>
        <fullName evidence="1">RNA-directed DNA polymerase</fullName>
        <ecNumber evidence="1">2.7.7.49</ecNumber>
    </recommendedName>
</protein>
<dbReference type="RefSeq" id="WP_055187160.1">
    <property type="nucleotide sequence ID" value="NZ_CM003503.1"/>
</dbReference>
<dbReference type="Pfam" id="PF08388">
    <property type="entry name" value="GIIM"/>
    <property type="match status" value="1"/>
</dbReference>
<dbReference type="InterPro" id="IPR051083">
    <property type="entry name" value="GrpII_Intron_Splice-Mob/Def"/>
</dbReference>
<keyword evidence="6 11" id="KW-0695">RNA-directed DNA polymerase</keyword>
<comment type="catalytic activity">
    <reaction evidence="9">
        <text>DNA(n) + a 2'-deoxyribonucleoside 5'-triphosphate = DNA(n+1) + diphosphate</text>
        <dbReference type="Rhea" id="RHEA:22508"/>
        <dbReference type="Rhea" id="RHEA-COMP:17339"/>
        <dbReference type="Rhea" id="RHEA-COMP:17340"/>
        <dbReference type="ChEBI" id="CHEBI:33019"/>
        <dbReference type="ChEBI" id="CHEBI:61560"/>
        <dbReference type="ChEBI" id="CHEBI:173112"/>
        <dbReference type="EC" id="2.7.7.49"/>
    </reaction>
</comment>
<feature type="domain" description="Reverse transcriptase" evidence="10">
    <location>
        <begin position="48"/>
        <end position="287"/>
    </location>
</feature>
<reference evidence="11 12" key="1">
    <citation type="submission" date="2015-09" db="EMBL/GenBank/DDBJ databases">
        <title>Draft genome sequence of Aliiroseovarius crassostreae CV919-312TSm, the causative agent of Roseovarius Oyster Disease (formerly Juvenile Oyster Disease).</title>
        <authorList>
            <person name="Kessner L."/>
            <person name="Spinard E."/>
            <person name="Nelson D."/>
        </authorList>
    </citation>
    <scope>NUCLEOTIDE SEQUENCE [LARGE SCALE GENOMIC DNA]</scope>
    <source>
        <strain evidence="11 12">CV919-312</strain>
        <plasmid evidence="12">Plasmid unnamed</plasmid>
    </source>
</reference>
<dbReference type="InterPro" id="IPR000477">
    <property type="entry name" value="RT_dom"/>
</dbReference>
<keyword evidence="2" id="KW-0808">Transferase</keyword>
<dbReference type="Proteomes" id="UP000050471">
    <property type="component" value="Plasmid unnamed"/>
</dbReference>
<proteinExistence type="inferred from homology"/>
<dbReference type="EC" id="2.7.7.49" evidence="1"/>